<feature type="binding site" evidence="13">
    <location>
        <position position="519"/>
    </location>
    <ligand>
        <name>Mn(2+)</name>
        <dbReference type="ChEBI" id="CHEBI:29035"/>
    </ligand>
</feature>
<dbReference type="GO" id="GO:0030244">
    <property type="term" value="P:cellulose biosynthetic process"/>
    <property type="evidence" value="ECO:0007669"/>
    <property type="project" value="InterPro"/>
</dbReference>
<evidence type="ECO:0000256" key="1">
    <source>
        <dbReference type="ARBA" id="ARBA00004653"/>
    </source>
</evidence>
<keyword evidence="3" id="KW-0808">Transferase</keyword>
<evidence type="ECO:0000256" key="9">
    <source>
        <dbReference type="ARBA" id="ARBA00037405"/>
    </source>
</evidence>
<gene>
    <name evidence="16" type="ORF">MANES_15G051549v8</name>
</gene>
<dbReference type="Proteomes" id="UP000091857">
    <property type="component" value="Chromosome 15"/>
</dbReference>
<evidence type="ECO:0000313" key="17">
    <source>
        <dbReference type="Proteomes" id="UP000091857"/>
    </source>
</evidence>
<evidence type="ECO:0000256" key="11">
    <source>
        <dbReference type="PIRSR" id="PIRSR605150-1"/>
    </source>
</evidence>
<feature type="transmembrane region" description="Helical" evidence="15">
    <location>
        <begin position="946"/>
        <end position="970"/>
    </location>
</feature>
<evidence type="ECO:0000256" key="7">
    <source>
        <dbReference type="ARBA" id="ARBA00023136"/>
    </source>
</evidence>
<comment type="subcellular location">
    <subcellularLocation>
        <location evidence="1">Golgi apparatus membrane</location>
        <topology evidence="1">Multi-pass membrane protein</topology>
    </subcellularLocation>
</comment>
<evidence type="ECO:0000256" key="15">
    <source>
        <dbReference type="SAM" id="Phobius"/>
    </source>
</evidence>
<comment type="similarity">
    <text evidence="10">Belongs to the glycosyltransferase 2 family. Plant cellulose synthase-like D subfamily.</text>
</comment>
<feature type="transmembrane region" description="Helical" evidence="15">
    <location>
        <begin position="194"/>
        <end position="215"/>
    </location>
</feature>
<protein>
    <recommendedName>
        <fullName evidence="18">Cellulose synthase-like protein D1</fullName>
    </recommendedName>
</protein>
<dbReference type="GO" id="GO:0071555">
    <property type="term" value="P:cell wall organization"/>
    <property type="evidence" value="ECO:0007669"/>
    <property type="project" value="UniProtKB-KW"/>
</dbReference>
<feature type="transmembrane region" description="Helical" evidence="15">
    <location>
        <begin position="818"/>
        <end position="841"/>
    </location>
</feature>
<dbReference type="GO" id="GO:0005886">
    <property type="term" value="C:plasma membrane"/>
    <property type="evidence" value="ECO:0000318"/>
    <property type="project" value="GO_Central"/>
</dbReference>
<dbReference type="EMBL" id="CM004401">
    <property type="protein sequence ID" value="OAY28231.1"/>
    <property type="molecule type" value="Genomic_DNA"/>
</dbReference>
<evidence type="ECO:0000256" key="13">
    <source>
        <dbReference type="PIRSR" id="PIRSR605150-3"/>
    </source>
</evidence>
<evidence type="ECO:0000256" key="12">
    <source>
        <dbReference type="PIRSR" id="PIRSR605150-2"/>
    </source>
</evidence>
<keyword evidence="4 15" id="KW-0812">Transmembrane</keyword>
<name>A0A2C9UEZ7_MANES</name>
<dbReference type="Pfam" id="PF03552">
    <property type="entry name" value="Cellulose_synt"/>
    <property type="match status" value="2"/>
</dbReference>
<dbReference type="GO" id="GO:0016760">
    <property type="term" value="F:cellulose synthase (UDP-forming) activity"/>
    <property type="evidence" value="ECO:0007669"/>
    <property type="project" value="InterPro"/>
</dbReference>
<feature type="transmembrane region" description="Helical" evidence="15">
    <location>
        <begin position="853"/>
        <end position="874"/>
    </location>
</feature>
<dbReference type="Gramene" id="Manes.15G051549.2.v8.1">
    <property type="protein sequence ID" value="Manes.15G051549.2.v8.1.CDS"/>
    <property type="gene ID" value="Manes.15G051549.v8.1"/>
</dbReference>
<evidence type="ECO:0000256" key="14">
    <source>
        <dbReference type="SAM" id="MobiDB-lite"/>
    </source>
</evidence>
<keyword evidence="6" id="KW-0333">Golgi apparatus</keyword>
<keyword evidence="7 15" id="KW-0472">Membrane</keyword>
<feature type="binding site" evidence="13">
    <location>
        <position position="543"/>
    </location>
    <ligand>
        <name>Mn(2+)</name>
        <dbReference type="ChEBI" id="CHEBI:29035"/>
    </ligand>
</feature>
<feature type="region of interest" description="Disordered" evidence="14">
    <location>
        <begin position="1032"/>
        <end position="1051"/>
    </location>
</feature>
<feature type="compositionally biased region" description="Basic and acidic residues" evidence="14">
    <location>
        <begin position="1"/>
        <end position="11"/>
    </location>
</feature>
<keyword evidence="5 15" id="KW-1133">Transmembrane helix</keyword>
<keyword evidence="8" id="KW-0961">Cell wall biogenesis/degradation</keyword>
<dbReference type="AlphaFoldDB" id="A0A2C9UEZ7"/>
<dbReference type="InterPro" id="IPR005150">
    <property type="entry name" value="Cellulose_synth"/>
</dbReference>
<evidence type="ECO:0000256" key="8">
    <source>
        <dbReference type="ARBA" id="ARBA00023316"/>
    </source>
</evidence>
<feature type="compositionally biased region" description="Polar residues" evidence="14">
    <location>
        <begin position="49"/>
        <end position="59"/>
    </location>
</feature>
<evidence type="ECO:0000256" key="4">
    <source>
        <dbReference type="ARBA" id="ARBA00022692"/>
    </source>
</evidence>
<feature type="region of interest" description="Disordered" evidence="14">
    <location>
        <begin position="643"/>
        <end position="664"/>
    </location>
</feature>
<evidence type="ECO:0008006" key="18">
    <source>
        <dbReference type="Google" id="ProtNLM"/>
    </source>
</evidence>
<feature type="active site" evidence="11">
    <location>
        <position position="326"/>
    </location>
</feature>
<feature type="transmembrane region" description="Helical" evidence="15">
    <location>
        <begin position="976"/>
        <end position="997"/>
    </location>
</feature>
<dbReference type="GO" id="GO:0000139">
    <property type="term" value="C:Golgi membrane"/>
    <property type="evidence" value="ECO:0007669"/>
    <property type="project" value="UniProtKB-SubCell"/>
</dbReference>
<dbReference type="Gene3D" id="3.90.550.10">
    <property type="entry name" value="Spore Coat Polysaccharide Biosynthesis Protein SpsA, Chain A"/>
    <property type="match status" value="1"/>
</dbReference>
<organism evidence="16 17">
    <name type="scientific">Manihot esculenta</name>
    <name type="common">Cassava</name>
    <name type="synonym">Jatropha manihot</name>
    <dbReference type="NCBI Taxonomy" id="3983"/>
    <lineage>
        <taxon>Eukaryota</taxon>
        <taxon>Viridiplantae</taxon>
        <taxon>Streptophyta</taxon>
        <taxon>Embryophyta</taxon>
        <taxon>Tracheophyta</taxon>
        <taxon>Spermatophyta</taxon>
        <taxon>Magnoliopsida</taxon>
        <taxon>eudicotyledons</taxon>
        <taxon>Gunneridae</taxon>
        <taxon>Pentapetalae</taxon>
        <taxon>rosids</taxon>
        <taxon>fabids</taxon>
        <taxon>Malpighiales</taxon>
        <taxon>Euphorbiaceae</taxon>
        <taxon>Crotonoideae</taxon>
        <taxon>Manihoteae</taxon>
        <taxon>Manihot</taxon>
    </lineage>
</organism>
<reference evidence="17" key="1">
    <citation type="journal article" date="2016" name="Nat. Biotechnol.">
        <title>Sequencing wild and cultivated cassava and related species reveals extensive interspecific hybridization and genetic diversity.</title>
        <authorList>
            <person name="Bredeson J.V."/>
            <person name="Lyons J.B."/>
            <person name="Prochnik S.E."/>
            <person name="Wu G.A."/>
            <person name="Ha C.M."/>
            <person name="Edsinger-Gonzales E."/>
            <person name="Grimwood J."/>
            <person name="Schmutz J."/>
            <person name="Rabbi I.Y."/>
            <person name="Egesi C."/>
            <person name="Nauluvula P."/>
            <person name="Lebot V."/>
            <person name="Ndunguru J."/>
            <person name="Mkamilo G."/>
            <person name="Bart R.S."/>
            <person name="Setter T.L."/>
            <person name="Gleadow R.M."/>
            <person name="Kulakow P."/>
            <person name="Ferguson M.E."/>
            <person name="Rounsley S."/>
            <person name="Rokhsar D.S."/>
        </authorList>
    </citation>
    <scope>NUCLEOTIDE SEQUENCE [LARGE SCALE GENOMIC DNA]</scope>
    <source>
        <strain evidence="17">cv. AM560-2</strain>
    </source>
</reference>
<evidence type="ECO:0000256" key="5">
    <source>
        <dbReference type="ARBA" id="ARBA00022989"/>
    </source>
</evidence>
<accession>A0A2C9UEZ7</accession>
<evidence type="ECO:0000256" key="6">
    <source>
        <dbReference type="ARBA" id="ARBA00023034"/>
    </source>
</evidence>
<dbReference type="STRING" id="3983.A0A2C9UEZ7"/>
<dbReference type="OrthoDB" id="72851at2759"/>
<feature type="transmembrane region" description="Helical" evidence="15">
    <location>
        <begin position="1009"/>
        <end position="1029"/>
    </location>
</feature>
<dbReference type="PANTHER" id="PTHR13301">
    <property type="entry name" value="X-BOX TRANSCRIPTION FACTOR-RELATED"/>
    <property type="match status" value="1"/>
</dbReference>
<feature type="region of interest" description="Disordered" evidence="14">
    <location>
        <begin position="1"/>
        <end position="122"/>
    </location>
</feature>
<dbReference type="InterPro" id="IPR029044">
    <property type="entry name" value="Nucleotide-diphossugar_trans"/>
</dbReference>
<dbReference type="SUPFAM" id="SSF53448">
    <property type="entry name" value="Nucleotide-diphospho-sugar transferases"/>
    <property type="match status" value="1"/>
</dbReference>
<keyword evidence="17" id="KW-1185">Reference proteome</keyword>
<comment type="function">
    <text evidence="9">Thought to be a Golgi-localized beta-glycan synthase that polymerize the backbones of noncellulosic polysaccharides (hemicelluloses) of plant cell wall.</text>
</comment>
<dbReference type="OMA" id="IMSKVPD"/>
<evidence type="ECO:0000256" key="10">
    <source>
        <dbReference type="ARBA" id="ARBA00061286"/>
    </source>
</evidence>
<feature type="binding site" evidence="12">
    <location>
        <position position="518"/>
    </location>
    <ligand>
        <name>UDP-alpha-D-glucose</name>
        <dbReference type="ChEBI" id="CHEBI:58885"/>
    </ligand>
</feature>
<feature type="binding site" evidence="12">
    <location>
        <position position="297"/>
    </location>
    <ligand>
        <name>UDP-alpha-D-glucose</name>
        <dbReference type="ChEBI" id="CHEBI:58885"/>
    </ligand>
</feature>
<proteinExistence type="inferred from homology"/>
<feature type="binding site" evidence="12">
    <location>
        <position position="290"/>
    </location>
    <ligand>
        <name>UDP-alpha-D-glucose</name>
        <dbReference type="ChEBI" id="CHEBI:58885"/>
    </ligand>
</feature>
<evidence type="ECO:0000313" key="16">
    <source>
        <dbReference type="EMBL" id="OAY28231.1"/>
    </source>
</evidence>
<feature type="transmembrane region" description="Helical" evidence="15">
    <location>
        <begin position="227"/>
        <end position="249"/>
    </location>
</feature>
<dbReference type="FunFam" id="3.90.550.10:FF:000027">
    <property type="entry name" value="Cellulose synthase-like protein D4"/>
    <property type="match status" value="1"/>
</dbReference>
<comment type="caution">
    <text evidence="16">The sequence shown here is derived from an EMBL/GenBank/DDBJ whole genome shotgun (WGS) entry which is preliminary data.</text>
</comment>
<keyword evidence="2" id="KW-0328">Glycosyltransferase</keyword>
<sequence length="1051" mass="117723">MAASSKSKDKALNSPPSSAGRPPQAVKFTRRTASGRIMSLSRDDDMDTSNDFSGQNDYINYTVMMPPTPDNQPAGSSSDNKPDGPGSHTTSRFGSESRMGRQIGEEEDNYSNNGDGGGTRRMTIMKSNSKSMLLRSQTQDFDHNRWLFETKGTYGVGNAYWSEGESYGPDTGLSMSDFMDKPWKPLTRKIPVPAAVLSPYRVLIVLRMIILSFFLTWRVTNPNRDAMWLWGISIVCEIWFAISWLLDILPKLNPINRATDLAALRDKFEKPSPSNPTGRSDLPGVDVFVSTADPEKEPPLVTANTILSILAVDYPVEKVSGYISDDGGAILTFEAMAEAVRFAEIWVPFCRKHNIEPRNPDSYFNQKTDPTRNKKRPDFVKDRRWIKREYDEFKVRINGLPEVIRRRSESYNKKEERKEKKLAREKNDGALPAEGVNVEKATWMADGTQWPGTWLNPTADHSKGDHAGIVQIMSKVPESDPVMGQPDEKKLDFTGVDIRIPMFAYVSREKRPGYDHNKKAGAMNAMVRASAVLSNGPFILNLDCDHYIYNSMAIREGMCFMMDRGGDRICYIQFPQRFEGIDPSDRYANHNFVFFDGSMRALDGLQGPVYVGTGCMFRRYALYGFLPPRANEYDGMFGQVKNKAPQLQSEEESETQPLTAHPDLNLPKKFGNSGMFNESIAVAEFQGRPLSDHVSIKNGRPPGALLVARPPLDAPTVAESVAVISCWYEDKTEWGEKIGWIYGSVTEDVVTGYRMHNRGWRSVYCVTKRDAFRGTAPINLTDRLHQVLRWATGSVEIFFSKNNAFLATRRLKFLQRIAYLNVGIYPFTSFFLVAYCFLPALSLISGQFIVSSLNIAFLLYLLVITITLILLSLLEVKWSGIGLEEWWRNEQFWVIGGTSAHFAAVLQGVLKVVAGIEISFTLTSKSAGEDEDDIYADLYMVKWTSLFIMPLTIIIANLIAIVIGVSRTIYSVLPQWGRLIGGSFFSLWVLTHMFPFIKGLLGRRGRVPTIVYVWSGLISITVSLLWVAIDPPSSSSSTSSGSGTTSSSSFN</sequence>
<feature type="binding site" evidence="12">
    <location>
        <position position="296"/>
    </location>
    <ligand>
        <name>UDP-alpha-D-glucose</name>
        <dbReference type="ChEBI" id="CHEBI:58885"/>
    </ligand>
</feature>
<feature type="binding site" evidence="12">
    <location>
        <position position="326"/>
    </location>
    <ligand>
        <name>UDP-alpha-D-glucose</name>
        <dbReference type="ChEBI" id="CHEBI:58885"/>
    </ligand>
</feature>
<dbReference type="GO" id="GO:0009833">
    <property type="term" value="P:plant-type primary cell wall biogenesis"/>
    <property type="evidence" value="ECO:0000318"/>
    <property type="project" value="GO_Central"/>
</dbReference>
<feature type="active site" evidence="11">
    <location>
        <position position="748"/>
    </location>
</feature>
<feature type="compositionally biased region" description="Low complexity" evidence="14">
    <location>
        <begin position="1033"/>
        <end position="1051"/>
    </location>
</feature>
<evidence type="ECO:0000256" key="3">
    <source>
        <dbReference type="ARBA" id="ARBA00022679"/>
    </source>
</evidence>
<evidence type="ECO:0000256" key="2">
    <source>
        <dbReference type="ARBA" id="ARBA00022676"/>
    </source>
</evidence>